<reference evidence="4" key="1">
    <citation type="journal article" date="2019" name="Int. J. Syst. Evol. Microbiol.">
        <title>The Global Catalogue of Microorganisms (GCM) 10K type strain sequencing project: providing services to taxonomists for standard genome sequencing and annotation.</title>
        <authorList>
            <consortium name="The Broad Institute Genomics Platform"/>
            <consortium name="The Broad Institute Genome Sequencing Center for Infectious Disease"/>
            <person name="Wu L."/>
            <person name="Ma J."/>
        </authorList>
    </citation>
    <scope>NUCLEOTIDE SEQUENCE [LARGE SCALE GENOMIC DNA]</scope>
    <source>
        <strain evidence="4">KACC 14249</strain>
    </source>
</reference>
<dbReference type="SMART" id="SM00909">
    <property type="entry name" value="Germane"/>
    <property type="match status" value="1"/>
</dbReference>
<dbReference type="PROSITE" id="PS51257">
    <property type="entry name" value="PROKAR_LIPOPROTEIN"/>
    <property type="match status" value="1"/>
</dbReference>
<gene>
    <name evidence="3" type="ORF">ACFQDO_14020</name>
</gene>
<evidence type="ECO:0000256" key="1">
    <source>
        <dbReference type="SAM" id="MobiDB-lite"/>
    </source>
</evidence>
<dbReference type="InterPro" id="IPR059026">
    <property type="entry name" value="LpqB_N"/>
</dbReference>
<feature type="domain" description="GerMN" evidence="2">
    <location>
        <begin position="217"/>
        <end position="307"/>
    </location>
</feature>
<evidence type="ECO:0000313" key="4">
    <source>
        <dbReference type="Proteomes" id="UP001596189"/>
    </source>
</evidence>
<dbReference type="EMBL" id="JBHSRD010000004">
    <property type="protein sequence ID" value="MFC6008249.1"/>
    <property type="molecule type" value="Genomic_DNA"/>
</dbReference>
<organism evidence="3 4">
    <name type="scientific">Angustibacter luteus</name>
    <dbReference type="NCBI Taxonomy" id="658456"/>
    <lineage>
        <taxon>Bacteria</taxon>
        <taxon>Bacillati</taxon>
        <taxon>Actinomycetota</taxon>
        <taxon>Actinomycetes</taxon>
        <taxon>Kineosporiales</taxon>
        <taxon>Kineosporiaceae</taxon>
    </lineage>
</organism>
<dbReference type="InterPro" id="IPR018910">
    <property type="entry name" value="LpqB_C"/>
</dbReference>
<comment type="caution">
    <text evidence="3">The sequence shown here is derived from an EMBL/GenBank/DDBJ whole genome shotgun (WGS) entry which is preliminary data.</text>
</comment>
<sequence>MSAHRIAGRAVGRQLMVVVGVLLAGALTACGAAMPDSGVAGAGRPVGDSLREPLQIAPQGPRPEAGPTEIVGGFLSAGAGSDEDHAVARTFLDGDALERWRPNQGTVVYDDKSLTVTAHGSGTTRRVVVSAPVYATIDASGRFVAAAPGTTDSTTFQVRRLGQVWRVETLATDFGLWMSRYEFERAYTPLRVAFVAIGTHHLVSDLRWFTGPRASLATQAVRAVLNGPPDYLRGAVATGFPPGTTLGVDAVPTSGGTAAVDLSTRALAATPDQREQLFAQLLETLRQLPNVTDVSVTAGGGAFPIPGVEPGGSDADLGFRAEVPVSGPVLVLSDGRLMSADPAAGTISPDVTGRFAGRLDVSSLRSIAAGPQDDALVGVDVSGRRLLSVSAQADPEPLTSGGDLVPPVIDPSGWAWTADRAGTGGVVVTPATRSNAVAPATDESVVPLRPDWLAHQRVIAVDVSRDGSRLAVVSRAPDGSTRLDVAGIVRNEEGAPTSLAQPFQVGRPLRSVADVSWADRTTLVVLGGNPGQRQPYQVEVGGRVVALPKLKGAVGVWAGSGVQSVYAVTSAGQVAVRSGNGWRTLGPGTAITIPT</sequence>
<evidence type="ECO:0000313" key="3">
    <source>
        <dbReference type="EMBL" id="MFC6008249.1"/>
    </source>
</evidence>
<dbReference type="Pfam" id="PF10646">
    <property type="entry name" value="Germane"/>
    <property type="match status" value="1"/>
</dbReference>
<dbReference type="Proteomes" id="UP001596189">
    <property type="component" value="Unassembled WGS sequence"/>
</dbReference>
<accession>A0ABW1JG01</accession>
<dbReference type="Pfam" id="PF25976">
    <property type="entry name" value="LpqB_N"/>
    <property type="match status" value="1"/>
</dbReference>
<keyword evidence="4" id="KW-1185">Reference proteome</keyword>
<feature type="region of interest" description="Disordered" evidence="1">
    <location>
        <begin position="43"/>
        <end position="67"/>
    </location>
</feature>
<dbReference type="RefSeq" id="WP_345715059.1">
    <property type="nucleotide sequence ID" value="NZ_BAABFP010000002.1"/>
</dbReference>
<proteinExistence type="predicted"/>
<name>A0ABW1JG01_9ACTN</name>
<evidence type="ECO:0000259" key="2">
    <source>
        <dbReference type="SMART" id="SM00909"/>
    </source>
</evidence>
<dbReference type="InterPro" id="IPR019606">
    <property type="entry name" value="GerMN"/>
</dbReference>
<protein>
    <submittedName>
        <fullName evidence="3">LpqB family beta-propeller domain-containing protein</fullName>
    </submittedName>
</protein>
<dbReference type="Pfam" id="PF10647">
    <property type="entry name" value="Gmad1"/>
    <property type="match status" value="1"/>
</dbReference>